<evidence type="ECO:0000313" key="3">
    <source>
        <dbReference type="Proteomes" id="UP001497744"/>
    </source>
</evidence>
<feature type="transmembrane region" description="Helical" evidence="1">
    <location>
        <begin position="178"/>
        <end position="198"/>
    </location>
</feature>
<accession>A0AAV4LYG9</accession>
<organism evidence="2 3">
    <name type="scientific">Babesia caballi</name>
    <dbReference type="NCBI Taxonomy" id="5871"/>
    <lineage>
        <taxon>Eukaryota</taxon>
        <taxon>Sar</taxon>
        <taxon>Alveolata</taxon>
        <taxon>Apicomplexa</taxon>
        <taxon>Aconoidasida</taxon>
        <taxon>Piroplasmida</taxon>
        <taxon>Babesiidae</taxon>
        <taxon>Babesia</taxon>
    </lineage>
</organism>
<name>A0AAV4LYG9_BABCB</name>
<keyword evidence="3" id="KW-1185">Reference proteome</keyword>
<comment type="caution">
    <text evidence="2">The sequence shown here is derived from an EMBL/GenBank/DDBJ whole genome shotgun (WGS) entry which is preliminary data.</text>
</comment>
<dbReference type="Pfam" id="PF12785">
    <property type="entry name" value="VESA1_N"/>
    <property type="match status" value="1"/>
</dbReference>
<dbReference type="AlphaFoldDB" id="A0AAV4LYG9"/>
<dbReference type="Proteomes" id="UP001497744">
    <property type="component" value="Unassembled WGS sequence"/>
</dbReference>
<dbReference type="GeneID" id="94196456"/>
<proteinExistence type="predicted"/>
<keyword evidence="1" id="KW-0812">Transmembrane</keyword>
<dbReference type="InterPro" id="IPR024751">
    <property type="entry name" value="VESA1"/>
</dbReference>
<dbReference type="RefSeq" id="XP_067717044.1">
    <property type="nucleotide sequence ID" value="XM_067860943.1"/>
</dbReference>
<dbReference type="EMBL" id="BPLF01000004">
    <property type="protein sequence ID" value="GIX64975.1"/>
    <property type="molecule type" value="Genomic_DNA"/>
</dbReference>
<evidence type="ECO:0000313" key="2">
    <source>
        <dbReference type="EMBL" id="GIX64975.1"/>
    </source>
</evidence>
<sequence length="350" mass="37945">MAAPEKKLTDPPENLKEAVDWVIKVEEVDGVKGLAGTLQAMLNGDPGDVREEVINKFGEMSKSVIQKLHTNTSENRSLIFGSFFDKLSKGSDPFDFRIPAHISREKAKSVGAWASSVKDNDLKTLIEGLASGLKTFIGWGQNGKPDGNSGIGSSNYVSSYKSVTDKWNSLTSSQRKNCALTLLGIMPVLYFGLSYLYWLCTDEGNNDPRWSKHTINGDGNNQDALKNFLEKVGFSETSTFDQTKKGSDIVKHLAGFNDLTTAKAASNSYATFLSELQKQVLDSMPPNASRPLTSLYHISYNYITYPFYTVQSTNPATPSFHGYSGVAALAGGAYGLNLGGVGTFVSALLA</sequence>
<keyword evidence="1" id="KW-1133">Transmembrane helix</keyword>
<evidence type="ECO:0000256" key="1">
    <source>
        <dbReference type="SAM" id="Phobius"/>
    </source>
</evidence>
<protein>
    <submittedName>
        <fullName evidence="2">Variant erythrocyte surface antigen-1 family protein</fullName>
    </submittedName>
</protein>
<keyword evidence="1" id="KW-0472">Membrane</keyword>
<reference evidence="2 3" key="1">
    <citation type="submission" date="2021-06" db="EMBL/GenBank/DDBJ databases">
        <title>Genome sequence of Babesia caballi.</title>
        <authorList>
            <person name="Yamagishi J."/>
            <person name="Kidaka T."/>
            <person name="Ochi A."/>
        </authorList>
    </citation>
    <scope>NUCLEOTIDE SEQUENCE [LARGE SCALE GENOMIC DNA]</scope>
    <source>
        <strain evidence="2">USDA-D6B2</strain>
    </source>
</reference>
<gene>
    <name evidence="2" type="ORF">BcabD6B2_44100</name>
</gene>